<dbReference type="EMBL" id="AZBU02000007">
    <property type="protein sequence ID" value="TKR69512.1"/>
    <property type="molecule type" value="Genomic_DNA"/>
</dbReference>
<proteinExistence type="predicted"/>
<dbReference type="OrthoDB" id="6630692at2759"/>
<reference evidence="1 2" key="2">
    <citation type="journal article" date="2019" name="G3 (Bethesda)">
        <title>Hybrid Assembly of the Genome of the Entomopathogenic Nematode Steinernema carpocapsae Identifies the X-Chromosome.</title>
        <authorList>
            <person name="Serra L."/>
            <person name="Macchietto M."/>
            <person name="Macias-Munoz A."/>
            <person name="McGill C.J."/>
            <person name="Rodriguez I.M."/>
            <person name="Rodriguez B."/>
            <person name="Murad R."/>
            <person name="Mortazavi A."/>
        </authorList>
    </citation>
    <scope>NUCLEOTIDE SEQUENCE [LARGE SCALE GENOMIC DNA]</scope>
    <source>
        <strain evidence="1 2">ALL</strain>
    </source>
</reference>
<dbReference type="AlphaFoldDB" id="A0A4U5MJR7"/>
<gene>
    <name evidence="1" type="ORF">L596_021661</name>
</gene>
<protein>
    <submittedName>
        <fullName evidence="1">Uncharacterized protein</fullName>
    </submittedName>
</protein>
<organism evidence="1 2">
    <name type="scientific">Steinernema carpocapsae</name>
    <name type="common">Entomopathogenic nematode</name>
    <dbReference type="NCBI Taxonomy" id="34508"/>
    <lineage>
        <taxon>Eukaryota</taxon>
        <taxon>Metazoa</taxon>
        <taxon>Ecdysozoa</taxon>
        <taxon>Nematoda</taxon>
        <taxon>Chromadorea</taxon>
        <taxon>Rhabditida</taxon>
        <taxon>Tylenchina</taxon>
        <taxon>Panagrolaimomorpha</taxon>
        <taxon>Strongyloidoidea</taxon>
        <taxon>Steinernematidae</taxon>
        <taxon>Steinernema</taxon>
    </lineage>
</organism>
<accession>A0A4U5MJR7</accession>
<dbReference type="Proteomes" id="UP000298663">
    <property type="component" value="Unassembled WGS sequence"/>
</dbReference>
<sequence>MPQPLSSLEAFTSNIRPILEYACFVLSPQTAKNSLLINSIQPKFVKAIFARCGVPFSRYNCSLSCINASTLSKRRVVASLIITYNIFNSKVNIRPQTRFAPSPTSSRG</sequence>
<comment type="caution">
    <text evidence="1">The sequence shown here is derived from an EMBL/GenBank/DDBJ whole genome shotgun (WGS) entry which is preliminary data.</text>
</comment>
<keyword evidence="2" id="KW-1185">Reference proteome</keyword>
<name>A0A4U5MJR7_STECR</name>
<reference evidence="1 2" key="1">
    <citation type="journal article" date="2015" name="Genome Biol.">
        <title>Comparative genomics of Steinernema reveals deeply conserved gene regulatory networks.</title>
        <authorList>
            <person name="Dillman A.R."/>
            <person name="Macchietto M."/>
            <person name="Porter C.F."/>
            <person name="Rogers A."/>
            <person name="Williams B."/>
            <person name="Antoshechkin I."/>
            <person name="Lee M.M."/>
            <person name="Goodwin Z."/>
            <person name="Lu X."/>
            <person name="Lewis E.E."/>
            <person name="Goodrich-Blair H."/>
            <person name="Stock S.P."/>
            <person name="Adams B.J."/>
            <person name="Sternberg P.W."/>
            <person name="Mortazavi A."/>
        </authorList>
    </citation>
    <scope>NUCLEOTIDE SEQUENCE [LARGE SCALE GENOMIC DNA]</scope>
    <source>
        <strain evidence="1 2">ALL</strain>
    </source>
</reference>
<evidence type="ECO:0000313" key="1">
    <source>
        <dbReference type="EMBL" id="TKR69512.1"/>
    </source>
</evidence>
<evidence type="ECO:0000313" key="2">
    <source>
        <dbReference type="Proteomes" id="UP000298663"/>
    </source>
</evidence>